<sequence>MIQDLLFESGLVTVGRKKTGAARWVPGVSERGAGPSYQPKKERGGDGVRLGCLGRKLGRARGEGRAHWAEARGRSQGLSRAEAGPWPLATRPRRTHARTRHHGGGGGAAEDLVGELEEDFGGDLDFLLLPRVVVGPDDNGLKKVIEYRFDDDGNKVRVTTTTRVCKLARARLSCSAIEHRQWPKFGDALKEDAGSGLTMVSTEAILLERPRSPGLDLLCYLLRFQTSSSSVRLIGSC</sequence>
<feature type="domain" description="Eukaryotic translation initiation factor 3 subunit G N-terminal" evidence="2">
    <location>
        <begin position="134"/>
        <end position="209"/>
    </location>
</feature>
<gene>
    <name evidence="3" type="ORF">BDA96_03G187600</name>
</gene>
<evidence type="ECO:0000313" key="4">
    <source>
        <dbReference type="Proteomes" id="UP000807115"/>
    </source>
</evidence>
<proteinExistence type="predicted"/>
<name>A0A921RE23_SORBI</name>
<accession>A0A921RE23</accession>
<evidence type="ECO:0000259" key="2">
    <source>
        <dbReference type="Pfam" id="PF12353"/>
    </source>
</evidence>
<comment type="caution">
    <text evidence="3">The sequence shown here is derived from an EMBL/GenBank/DDBJ whole genome shotgun (WGS) entry which is preliminary data.</text>
</comment>
<reference evidence="3" key="2">
    <citation type="submission" date="2020-10" db="EMBL/GenBank/DDBJ databases">
        <authorList>
            <person name="Cooper E.A."/>
            <person name="Brenton Z.W."/>
            <person name="Flinn B.S."/>
            <person name="Jenkins J."/>
            <person name="Shu S."/>
            <person name="Flowers D."/>
            <person name="Luo F."/>
            <person name="Wang Y."/>
            <person name="Xia P."/>
            <person name="Barry K."/>
            <person name="Daum C."/>
            <person name="Lipzen A."/>
            <person name="Yoshinaga Y."/>
            <person name="Schmutz J."/>
            <person name="Saski C."/>
            <person name="Vermerris W."/>
            <person name="Kresovich S."/>
        </authorList>
    </citation>
    <scope>NUCLEOTIDE SEQUENCE</scope>
</reference>
<dbReference type="AlphaFoldDB" id="A0A921RE23"/>
<organism evidence="3 4">
    <name type="scientific">Sorghum bicolor</name>
    <name type="common">Sorghum</name>
    <name type="synonym">Sorghum vulgare</name>
    <dbReference type="NCBI Taxonomy" id="4558"/>
    <lineage>
        <taxon>Eukaryota</taxon>
        <taxon>Viridiplantae</taxon>
        <taxon>Streptophyta</taxon>
        <taxon>Embryophyta</taxon>
        <taxon>Tracheophyta</taxon>
        <taxon>Spermatophyta</taxon>
        <taxon>Magnoliopsida</taxon>
        <taxon>Liliopsida</taxon>
        <taxon>Poales</taxon>
        <taxon>Poaceae</taxon>
        <taxon>PACMAD clade</taxon>
        <taxon>Panicoideae</taxon>
        <taxon>Andropogonodae</taxon>
        <taxon>Andropogoneae</taxon>
        <taxon>Sorghinae</taxon>
        <taxon>Sorghum</taxon>
    </lineage>
</organism>
<dbReference type="Proteomes" id="UP000807115">
    <property type="component" value="Chromosome 3"/>
</dbReference>
<feature type="compositionally biased region" description="Basic and acidic residues" evidence="1">
    <location>
        <begin position="64"/>
        <end position="73"/>
    </location>
</feature>
<evidence type="ECO:0000256" key="1">
    <source>
        <dbReference type="SAM" id="MobiDB-lite"/>
    </source>
</evidence>
<reference evidence="3" key="1">
    <citation type="journal article" date="2019" name="BMC Genomics">
        <title>A new reference genome for Sorghum bicolor reveals high levels of sequence similarity between sweet and grain genotypes: implications for the genetics of sugar metabolism.</title>
        <authorList>
            <person name="Cooper E.A."/>
            <person name="Brenton Z.W."/>
            <person name="Flinn B.S."/>
            <person name="Jenkins J."/>
            <person name="Shu S."/>
            <person name="Flowers D."/>
            <person name="Luo F."/>
            <person name="Wang Y."/>
            <person name="Xia P."/>
            <person name="Barry K."/>
            <person name="Daum C."/>
            <person name="Lipzen A."/>
            <person name="Yoshinaga Y."/>
            <person name="Schmutz J."/>
            <person name="Saski C."/>
            <person name="Vermerris W."/>
            <person name="Kresovich S."/>
        </authorList>
    </citation>
    <scope>NUCLEOTIDE SEQUENCE</scope>
</reference>
<protein>
    <recommendedName>
        <fullName evidence="2">Eukaryotic translation initiation factor 3 subunit G N-terminal domain-containing protein</fullName>
    </recommendedName>
</protein>
<feature type="region of interest" description="Disordered" evidence="1">
    <location>
        <begin position="64"/>
        <end position="88"/>
    </location>
</feature>
<dbReference type="Pfam" id="PF12353">
    <property type="entry name" value="eIF3g"/>
    <property type="match status" value="1"/>
</dbReference>
<dbReference type="InterPro" id="IPR024675">
    <property type="entry name" value="eIF3g_N"/>
</dbReference>
<evidence type="ECO:0000313" key="3">
    <source>
        <dbReference type="EMBL" id="KAG0537888.1"/>
    </source>
</evidence>
<dbReference type="EMBL" id="CM027682">
    <property type="protein sequence ID" value="KAG0537888.1"/>
    <property type="molecule type" value="Genomic_DNA"/>
</dbReference>